<feature type="domain" description="ABC transporter" evidence="8">
    <location>
        <begin position="160"/>
        <end position="424"/>
    </location>
</feature>
<dbReference type="Proteomes" id="UP000309340">
    <property type="component" value="Unassembled WGS sequence"/>
</dbReference>
<evidence type="ECO:0000313" key="9">
    <source>
        <dbReference type="EMBL" id="TKA73743.1"/>
    </source>
</evidence>
<organism evidence="9 10">
    <name type="scientific">Friedmanniomyces simplex</name>
    <dbReference type="NCBI Taxonomy" id="329884"/>
    <lineage>
        <taxon>Eukaryota</taxon>
        <taxon>Fungi</taxon>
        <taxon>Dikarya</taxon>
        <taxon>Ascomycota</taxon>
        <taxon>Pezizomycotina</taxon>
        <taxon>Dothideomycetes</taxon>
        <taxon>Dothideomycetidae</taxon>
        <taxon>Mycosphaerellales</taxon>
        <taxon>Teratosphaeriaceae</taxon>
        <taxon>Friedmanniomyces</taxon>
    </lineage>
</organism>
<evidence type="ECO:0000256" key="7">
    <source>
        <dbReference type="SAM" id="Phobius"/>
    </source>
</evidence>
<feature type="compositionally biased region" description="Polar residues" evidence="6">
    <location>
        <begin position="25"/>
        <end position="36"/>
    </location>
</feature>
<dbReference type="SUPFAM" id="SSF52540">
    <property type="entry name" value="P-loop containing nucleoside triphosphate hydrolases"/>
    <property type="match status" value="1"/>
</dbReference>
<accession>A0A4U0XEL4</accession>
<gene>
    <name evidence="9" type="ORF">B0A55_05461</name>
</gene>
<feature type="compositionally biased region" description="Polar residues" evidence="6">
    <location>
        <begin position="85"/>
        <end position="101"/>
    </location>
</feature>
<dbReference type="Pfam" id="PF14510">
    <property type="entry name" value="ABC_trans_N"/>
    <property type="match status" value="1"/>
</dbReference>
<dbReference type="AlphaFoldDB" id="A0A4U0XEL4"/>
<dbReference type="GO" id="GO:0016887">
    <property type="term" value="F:ATP hydrolysis activity"/>
    <property type="evidence" value="ECO:0007669"/>
    <property type="project" value="InterPro"/>
</dbReference>
<protein>
    <recommendedName>
        <fullName evidence="8">ABC transporter domain-containing protein</fullName>
    </recommendedName>
</protein>
<comment type="subcellular location">
    <subcellularLocation>
        <location evidence="1">Membrane</location>
        <topology evidence="1">Multi-pass membrane protein</topology>
    </subcellularLocation>
</comment>
<dbReference type="EMBL" id="NAJQ01000252">
    <property type="protein sequence ID" value="TKA73743.1"/>
    <property type="molecule type" value="Genomic_DNA"/>
</dbReference>
<keyword evidence="5 7" id="KW-0472">Membrane</keyword>
<dbReference type="InterPro" id="IPR029481">
    <property type="entry name" value="ABC_trans_N"/>
</dbReference>
<keyword evidence="4 7" id="KW-1133">Transmembrane helix</keyword>
<dbReference type="GO" id="GO:0140359">
    <property type="term" value="F:ABC-type transporter activity"/>
    <property type="evidence" value="ECO:0007669"/>
    <property type="project" value="InterPro"/>
</dbReference>
<keyword evidence="10" id="KW-1185">Reference proteome</keyword>
<evidence type="ECO:0000256" key="4">
    <source>
        <dbReference type="ARBA" id="ARBA00022989"/>
    </source>
</evidence>
<dbReference type="PROSITE" id="PS50893">
    <property type="entry name" value="ABC_TRANSPORTER_2"/>
    <property type="match status" value="1"/>
</dbReference>
<keyword evidence="2" id="KW-0813">Transport</keyword>
<reference evidence="9 10" key="1">
    <citation type="submission" date="2017-03" db="EMBL/GenBank/DDBJ databases">
        <title>Genomes of endolithic fungi from Antarctica.</title>
        <authorList>
            <person name="Coleine C."/>
            <person name="Masonjones S."/>
            <person name="Stajich J.E."/>
        </authorList>
    </citation>
    <scope>NUCLEOTIDE SEQUENCE [LARGE SCALE GENOMIC DNA]</scope>
    <source>
        <strain evidence="9 10">CCFEE 5184</strain>
    </source>
</reference>
<dbReference type="Gene3D" id="3.40.50.300">
    <property type="entry name" value="P-loop containing nucleotide triphosphate hydrolases"/>
    <property type="match status" value="1"/>
</dbReference>
<feature type="transmembrane region" description="Helical" evidence="7">
    <location>
        <begin position="532"/>
        <end position="549"/>
    </location>
</feature>
<feature type="transmembrane region" description="Helical" evidence="7">
    <location>
        <begin position="561"/>
        <end position="582"/>
    </location>
</feature>
<dbReference type="PANTHER" id="PTHR19241">
    <property type="entry name" value="ATP-BINDING CASSETTE TRANSPORTER"/>
    <property type="match status" value="1"/>
</dbReference>
<sequence length="603" mass="66947">MNDGEGSQAAVGAAVYGVGNGLESEPNSIATPSSEETAVASRYPSEVPPAAALYHPTEEVEAYRPTSADVSPDAETGFAPVKTTGAEQPQRPTLVSTPSKRQVTEVDVVRHLSRRNTSRTGEPLSRAATQEEVDEQAEINRLMSRMFGHTRQEHSEEEKTRHKGVVFKHLTVKGMGLGAALQPTFGDVFLGLPRFLYNVVRKGPRKAAGKPPVKTIIDDFSGRFGYESIEGDVTYGGTDWHTMLKKYRGEVVYNPEDDLHYATLSVKNTLTFALKTKTPGKESRNEGETANEYVNNFLKSIVKLFWIEHTLGTKVGNEYVRGVSGGEKKRVSIAECMITKASVQMWDNSTRGLDASTALEYVEALRSLTNMAHVSTGVALYQAGENLYDCFDKVLLIDGGRCAYFGHTEDAAKYFEDMGFFRAERWTTADFLTSVTDKHERQVKEGWEDRVPRSANQFGDIFAKSEQHHRNLKEIDDFEQEAQLQVEERHKVRGKATKKKNYTIPFYKQVIACTHRQFLVMIGDKQSLGGKWGGILFQALIVGSLFFQLPQTAAGVFPRGGVIFFMLLFNALLALAELTSAFESRPILLKHKPSSSIGQPHTP</sequence>
<keyword evidence="3 7" id="KW-0812">Transmembrane</keyword>
<evidence type="ECO:0000256" key="1">
    <source>
        <dbReference type="ARBA" id="ARBA00004141"/>
    </source>
</evidence>
<dbReference type="InterPro" id="IPR017871">
    <property type="entry name" value="ABC_transporter-like_CS"/>
</dbReference>
<dbReference type="InterPro" id="IPR003439">
    <property type="entry name" value="ABC_transporter-like_ATP-bd"/>
</dbReference>
<evidence type="ECO:0000256" key="2">
    <source>
        <dbReference type="ARBA" id="ARBA00022448"/>
    </source>
</evidence>
<evidence type="ECO:0000256" key="5">
    <source>
        <dbReference type="ARBA" id="ARBA00023136"/>
    </source>
</evidence>
<dbReference type="Pfam" id="PF01061">
    <property type="entry name" value="ABC2_membrane"/>
    <property type="match status" value="1"/>
</dbReference>
<dbReference type="GO" id="GO:0005524">
    <property type="term" value="F:ATP binding"/>
    <property type="evidence" value="ECO:0007669"/>
    <property type="project" value="InterPro"/>
</dbReference>
<evidence type="ECO:0000256" key="6">
    <source>
        <dbReference type="SAM" id="MobiDB-lite"/>
    </source>
</evidence>
<comment type="caution">
    <text evidence="9">The sequence shown here is derived from an EMBL/GenBank/DDBJ whole genome shotgun (WGS) entry which is preliminary data.</text>
</comment>
<evidence type="ECO:0000313" key="10">
    <source>
        <dbReference type="Proteomes" id="UP000309340"/>
    </source>
</evidence>
<dbReference type="STRING" id="329884.A0A4U0XEL4"/>
<evidence type="ECO:0000259" key="8">
    <source>
        <dbReference type="PROSITE" id="PS50893"/>
    </source>
</evidence>
<proteinExistence type="predicted"/>
<dbReference type="InterPro" id="IPR027417">
    <property type="entry name" value="P-loop_NTPase"/>
</dbReference>
<dbReference type="Pfam" id="PF00005">
    <property type="entry name" value="ABC_tran"/>
    <property type="match status" value="1"/>
</dbReference>
<feature type="region of interest" description="Disordered" evidence="6">
    <location>
        <begin position="19"/>
        <end position="134"/>
    </location>
</feature>
<dbReference type="GO" id="GO:0016020">
    <property type="term" value="C:membrane"/>
    <property type="evidence" value="ECO:0007669"/>
    <property type="project" value="UniProtKB-SubCell"/>
</dbReference>
<name>A0A4U0XEL4_9PEZI</name>
<dbReference type="PROSITE" id="PS00211">
    <property type="entry name" value="ABC_TRANSPORTER_1"/>
    <property type="match status" value="1"/>
</dbReference>
<dbReference type="InterPro" id="IPR013525">
    <property type="entry name" value="ABC2_TM"/>
</dbReference>
<evidence type="ECO:0000256" key="3">
    <source>
        <dbReference type="ARBA" id="ARBA00022692"/>
    </source>
</evidence>
<dbReference type="OrthoDB" id="245989at2759"/>